<protein>
    <submittedName>
        <fullName evidence="2">Uncharacterized protein</fullName>
    </submittedName>
</protein>
<reference evidence="2" key="1">
    <citation type="journal article" date="2021" name="Sci. Adv.">
        <title>The American lobster genome reveals insights on longevity, neural, and immune adaptations.</title>
        <authorList>
            <person name="Polinski J.M."/>
            <person name="Zimin A.V."/>
            <person name="Clark K.F."/>
            <person name="Kohn A.B."/>
            <person name="Sadowski N."/>
            <person name="Timp W."/>
            <person name="Ptitsyn A."/>
            <person name="Khanna P."/>
            <person name="Romanova D.Y."/>
            <person name="Williams P."/>
            <person name="Greenwood S.J."/>
            <person name="Moroz L.L."/>
            <person name="Walt D.R."/>
            <person name="Bodnar A.G."/>
        </authorList>
    </citation>
    <scope>NUCLEOTIDE SEQUENCE</scope>
    <source>
        <strain evidence="2">GMGI-L3</strain>
    </source>
</reference>
<feature type="signal peptide" evidence="1">
    <location>
        <begin position="1"/>
        <end position="22"/>
    </location>
</feature>
<keyword evidence="3" id="KW-1185">Reference proteome</keyword>
<comment type="caution">
    <text evidence="2">The sequence shown here is derived from an EMBL/GenBank/DDBJ whole genome shotgun (WGS) entry which is preliminary data.</text>
</comment>
<name>A0A8J5JKS7_HOMAM</name>
<organism evidence="2 3">
    <name type="scientific">Homarus americanus</name>
    <name type="common">American lobster</name>
    <dbReference type="NCBI Taxonomy" id="6706"/>
    <lineage>
        <taxon>Eukaryota</taxon>
        <taxon>Metazoa</taxon>
        <taxon>Ecdysozoa</taxon>
        <taxon>Arthropoda</taxon>
        <taxon>Crustacea</taxon>
        <taxon>Multicrustacea</taxon>
        <taxon>Malacostraca</taxon>
        <taxon>Eumalacostraca</taxon>
        <taxon>Eucarida</taxon>
        <taxon>Decapoda</taxon>
        <taxon>Pleocyemata</taxon>
        <taxon>Astacidea</taxon>
        <taxon>Nephropoidea</taxon>
        <taxon>Nephropidae</taxon>
        <taxon>Homarus</taxon>
    </lineage>
</organism>
<dbReference type="AlphaFoldDB" id="A0A8J5JKS7"/>
<evidence type="ECO:0000256" key="1">
    <source>
        <dbReference type="SAM" id="SignalP"/>
    </source>
</evidence>
<accession>A0A8J5JKS7</accession>
<dbReference type="EMBL" id="JAHLQT010033114">
    <property type="protein sequence ID" value="KAG7159465.1"/>
    <property type="molecule type" value="Genomic_DNA"/>
</dbReference>
<gene>
    <name evidence="2" type="ORF">Hamer_G004093</name>
</gene>
<dbReference type="Proteomes" id="UP000747542">
    <property type="component" value="Unassembled WGS sequence"/>
</dbReference>
<evidence type="ECO:0000313" key="2">
    <source>
        <dbReference type="EMBL" id="KAG7159465.1"/>
    </source>
</evidence>
<keyword evidence="1" id="KW-0732">Signal</keyword>
<proteinExistence type="predicted"/>
<feature type="chain" id="PRO_5035268568" evidence="1">
    <location>
        <begin position="23"/>
        <end position="138"/>
    </location>
</feature>
<sequence>MELQRRVCVAVWVFTLAVLVICTPVPQEEGDGSSSGGLRQEQCPLGEEVEMLEGGSGRRVVVAPVVGGLGAAAARTSCHTHQAKPLFLNTQQDADILYKLLKVPGTAMTDPVSPRYRYDRPCESPYRYDRPCESPVPL</sequence>
<evidence type="ECO:0000313" key="3">
    <source>
        <dbReference type="Proteomes" id="UP000747542"/>
    </source>
</evidence>